<dbReference type="Pfam" id="PF07690">
    <property type="entry name" value="MFS_1"/>
    <property type="match status" value="1"/>
</dbReference>
<dbReference type="Gene3D" id="1.20.1720.10">
    <property type="entry name" value="Multidrug resistance protein D"/>
    <property type="match status" value="1"/>
</dbReference>
<evidence type="ECO:0000313" key="7">
    <source>
        <dbReference type="EMBL" id="NYJ03986.1"/>
    </source>
</evidence>
<feature type="transmembrane region" description="Helical" evidence="5">
    <location>
        <begin position="77"/>
        <end position="96"/>
    </location>
</feature>
<dbReference type="CDD" id="cd17504">
    <property type="entry name" value="MFS_MMR_MDR_like"/>
    <property type="match status" value="1"/>
</dbReference>
<reference evidence="7 8" key="1">
    <citation type="submission" date="2020-07" db="EMBL/GenBank/DDBJ databases">
        <title>Sequencing the genomes of 1000 actinobacteria strains.</title>
        <authorList>
            <person name="Klenk H.-P."/>
        </authorList>
    </citation>
    <scope>NUCLEOTIDE SEQUENCE [LARGE SCALE GENOMIC DNA]</scope>
    <source>
        <strain evidence="7 8">DSM 104001</strain>
    </source>
</reference>
<gene>
    <name evidence="7" type="ORF">GGQ55_000264</name>
</gene>
<feature type="transmembrane region" description="Helical" evidence="5">
    <location>
        <begin position="399"/>
        <end position="419"/>
    </location>
</feature>
<feature type="transmembrane region" description="Helical" evidence="5">
    <location>
        <begin position="162"/>
        <end position="183"/>
    </location>
</feature>
<feature type="transmembrane region" description="Helical" evidence="5">
    <location>
        <begin position="46"/>
        <end position="65"/>
    </location>
</feature>
<keyword evidence="4 5" id="KW-0472">Membrane</keyword>
<comment type="caution">
    <text evidence="7">The sequence shown here is derived from an EMBL/GenBank/DDBJ whole genome shotgun (WGS) entry which is preliminary data.</text>
</comment>
<keyword evidence="8" id="KW-1185">Reference proteome</keyword>
<dbReference type="PRINTS" id="PR01035">
    <property type="entry name" value="TCRTETA"/>
</dbReference>
<keyword evidence="2 5" id="KW-0812">Transmembrane</keyword>
<evidence type="ECO:0000256" key="1">
    <source>
        <dbReference type="ARBA" id="ARBA00004651"/>
    </source>
</evidence>
<feature type="transmembrane region" description="Helical" evidence="5">
    <location>
        <begin position="336"/>
        <end position="356"/>
    </location>
</feature>
<evidence type="ECO:0000256" key="3">
    <source>
        <dbReference type="ARBA" id="ARBA00022989"/>
    </source>
</evidence>
<proteinExistence type="predicted"/>
<evidence type="ECO:0000256" key="4">
    <source>
        <dbReference type="ARBA" id="ARBA00023136"/>
    </source>
</evidence>
<dbReference type="Proteomes" id="UP000541969">
    <property type="component" value="Unassembled WGS sequence"/>
</dbReference>
<comment type="subcellular location">
    <subcellularLocation>
        <location evidence="1">Cell membrane</location>
        <topology evidence="1">Multi-pass membrane protein</topology>
    </subcellularLocation>
</comment>
<dbReference type="Gene3D" id="1.20.1250.20">
    <property type="entry name" value="MFS general substrate transporter like domains"/>
    <property type="match status" value="1"/>
</dbReference>
<protein>
    <submittedName>
        <fullName evidence="7">MFS family permease</fullName>
    </submittedName>
</protein>
<dbReference type="AlphaFoldDB" id="A0A853CAE0"/>
<dbReference type="PANTHER" id="PTHR23501">
    <property type="entry name" value="MAJOR FACILITATOR SUPERFAMILY"/>
    <property type="match status" value="1"/>
</dbReference>
<dbReference type="InterPro" id="IPR036259">
    <property type="entry name" value="MFS_trans_sf"/>
</dbReference>
<dbReference type="SUPFAM" id="SSF103473">
    <property type="entry name" value="MFS general substrate transporter"/>
    <property type="match status" value="2"/>
</dbReference>
<feature type="transmembrane region" description="Helical" evidence="5">
    <location>
        <begin position="195"/>
        <end position="216"/>
    </location>
</feature>
<feature type="transmembrane region" description="Helical" evidence="5">
    <location>
        <begin position="134"/>
        <end position="156"/>
    </location>
</feature>
<feature type="transmembrane region" description="Helical" evidence="5">
    <location>
        <begin position="228"/>
        <end position="244"/>
    </location>
</feature>
<evidence type="ECO:0000256" key="2">
    <source>
        <dbReference type="ARBA" id="ARBA00022692"/>
    </source>
</evidence>
<organism evidence="7 8">
    <name type="scientific">Petropleomorpha daqingensis</name>
    <dbReference type="NCBI Taxonomy" id="2026353"/>
    <lineage>
        <taxon>Bacteria</taxon>
        <taxon>Bacillati</taxon>
        <taxon>Actinomycetota</taxon>
        <taxon>Actinomycetes</taxon>
        <taxon>Geodermatophilales</taxon>
        <taxon>Geodermatophilaceae</taxon>
        <taxon>Petropleomorpha</taxon>
    </lineage>
</organism>
<dbReference type="GO" id="GO:0005886">
    <property type="term" value="C:plasma membrane"/>
    <property type="evidence" value="ECO:0007669"/>
    <property type="project" value="UniProtKB-SubCell"/>
</dbReference>
<evidence type="ECO:0000256" key="5">
    <source>
        <dbReference type="SAM" id="Phobius"/>
    </source>
</evidence>
<keyword evidence="3 5" id="KW-1133">Transmembrane helix</keyword>
<dbReference type="GO" id="GO:0022857">
    <property type="term" value="F:transmembrane transporter activity"/>
    <property type="evidence" value="ECO:0007669"/>
    <property type="project" value="InterPro"/>
</dbReference>
<feature type="transmembrane region" description="Helical" evidence="5">
    <location>
        <begin position="304"/>
        <end position="324"/>
    </location>
</feature>
<feature type="transmembrane region" description="Helical" evidence="5">
    <location>
        <begin position="102"/>
        <end position="122"/>
    </location>
</feature>
<dbReference type="InterPro" id="IPR020846">
    <property type="entry name" value="MFS_dom"/>
</dbReference>
<feature type="transmembrane region" description="Helical" evidence="5">
    <location>
        <begin position="431"/>
        <end position="451"/>
    </location>
</feature>
<dbReference type="PANTHER" id="PTHR23501:SF197">
    <property type="entry name" value="COMD"/>
    <property type="match status" value="1"/>
</dbReference>
<feature type="transmembrane region" description="Helical" evidence="5">
    <location>
        <begin position="265"/>
        <end position="284"/>
    </location>
</feature>
<evidence type="ECO:0000313" key="8">
    <source>
        <dbReference type="Proteomes" id="UP000541969"/>
    </source>
</evidence>
<sequence>MPARRSSPRLVLLVLSAAVAAFAVLQSLVTPVLPTLRAALHTDPSTVTWVLTAWLLAAAVATPVLGRVGDMVGKHRMLVWALAVIAVGLLVSALAPTVGVLIAGRVLQGAGGAVFAVSFGILRDEFPRERLATAVGALSSVIAVGSGLGTVLAGPVVDAFGWRWLFGIPFVLVVVIAVLAARFVPASPVRTPGRVNLAAAALLTGWLLALLLPLSLGHTWGWASPRTIGLLVLAVVLFAGWVGLELRSRTPLIDVRMLQLPAVRTTNAVALLFGAAMFGVFAFLPQFVQVPAASGYGFGDSVTVAGLVLLPMLVTMAVGGALSGRLTAVLGPKPQLVASSLLGLVACLGLAFLHGAQWQLAVAGGVFGIGAGVGYAAITMLIVANVPSAQTGAANGMSANVRTIGGALGTAVLSSLLAGGVDATGLPVESAFTAAFLVLAGASLVAALLALRVPSPARVAAPVVPLVDPAPEAAAA</sequence>
<accession>A0A853CAE0</accession>
<dbReference type="RefSeq" id="WP_179714763.1">
    <property type="nucleotide sequence ID" value="NZ_JACBZT010000001.1"/>
</dbReference>
<feature type="transmembrane region" description="Helical" evidence="5">
    <location>
        <begin position="362"/>
        <end position="387"/>
    </location>
</feature>
<dbReference type="InterPro" id="IPR011701">
    <property type="entry name" value="MFS"/>
</dbReference>
<dbReference type="EMBL" id="JACBZT010000001">
    <property type="protein sequence ID" value="NYJ03986.1"/>
    <property type="molecule type" value="Genomic_DNA"/>
</dbReference>
<feature type="domain" description="Major facilitator superfamily (MFS) profile" evidence="6">
    <location>
        <begin position="11"/>
        <end position="458"/>
    </location>
</feature>
<evidence type="ECO:0000259" key="6">
    <source>
        <dbReference type="PROSITE" id="PS50850"/>
    </source>
</evidence>
<name>A0A853CAE0_9ACTN</name>
<dbReference type="PROSITE" id="PS50850">
    <property type="entry name" value="MFS"/>
    <property type="match status" value="1"/>
</dbReference>
<dbReference type="InterPro" id="IPR001958">
    <property type="entry name" value="Tet-R_TetA/multi-R_MdtG-like"/>
</dbReference>